<dbReference type="GO" id="GO:0031012">
    <property type="term" value="C:extracellular matrix"/>
    <property type="evidence" value="ECO:0007669"/>
    <property type="project" value="TreeGrafter"/>
</dbReference>
<sequence>MLDLLFTNRDGLVEDAVVGGRLGQSDHEIIELLIFGEIRRYINKTFALDFQRADFGLFKGLIQRVPWEEALKNKGVQENWVLFKTEFLRAQEQTVPVWKTSR</sequence>
<reference evidence="1" key="1">
    <citation type="submission" date="2019-04" db="EMBL/GenBank/DDBJ databases">
        <title>Genome assembly of Zosterops borbonicus 15179.</title>
        <authorList>
            <person name="Leroy T."/>
            <person name="Anselmetti Y."/>
            <person name="Tilak M.-K."/>
            <person name="Nabholz B."/>
        </authorList>
    </citation>
    <scope>NUCLEOTIDE SEQUENCE</scope>
    <source>
        <strain evidence="1">HGM_15179</strain>
        <tissue evidence="1">Muscle</tissue>
    </source>
</reference>
<name>A0A8K1G9W0_9PASS</name>
<evidence type="ECO:0000313" key="2">
    <source>
        <dbReference type="Proteomes" id="UP000796761"/>
    </source>
</evidence>
<proteinExistence type="predicted"/>
<comment type="caution">
    <text evidence="1">The sequence shown here is derived from an EMBL/GenBank/DDBJ whole genome shotgun (WGS) entry which is preliminary data.</text>
</comment>
<gene>
    <name evidence="1" type="ORF">HGM15179_012868</name>
</gene>
<dbReference type="GO" id="GO:0061343">
    <property type="term" value="P:cell adhesion involved in heart morphogenesis"/>
    <property type="evidence" value="ECO:0007669"/>
    <property type="project" value="TreeGrafter"/>
</dbReference>
<dbReference type="GO" id="GO:0007508">
    <property type="term" value="P:larval heart development"/>
    <property type="evidence" value="ECO:0007669"/>
    <property type="project" value="TreeGrafter"/>
</dbReference>
<accession>A0A8K1G9W0</accession>
<dbReference type="OrthoDB" id="6118220at2759"/>
<dbReference type="AlphaFoldDB" id="A0A8K1G9W0"/>
<evidence type="ECO:0000313" key="1">
    <source>
        <dbReference type="EMBL" id="TRZ14243.1"/>
    </source>
</evidence>
<dbReference type="Proteomes" id="UP000796761">
    <property type="component" value="Unassembled WGS sequence"/>
</dbReference>
<keyword evidence="2" id="KW-1185">Reference proteome</keyword>
<dbReference type="PANTHER" id="PTHR33395:SF22">
    <property type="entry name" value="REVERSE TRANSCRIPTASE DOMAIN-CONTAINING PROTEIN"/>
    <property type="match status" value="1"/>
</dbReference>
<dbReference type="EMBL" id="SWJQ01000452">
    <property type="protein sequence ID" value="TRZ14243.1"/>
    <property type="molecule type" value="Genomic_DNA"/>
</dbReference>
<protein>
    <submittedName>
        <fullName evidence="1">Uncharacterized protein</fullName>
    </submittedName>
</protein>
<organism evidence="1 2">
    <name type="scientific">Zosterops borbonicus</name>
    <dbReference type="NCBI Taxonomy" id="364589"/>
    <lineage>
        <taxon>Eukaryota</taxon>
        <taxon>Metazoa</taxon>
        <taxon>Chordata</taxon>
        <taxon>Craniata</taxon>
        <taxon>Vertebrata</taxon>
        <taxon>Euteleostomi</taxon>
        <taxon>Archelosauria</taxon>
        <taxon>Archosauria</taxon>
        <taxon>Dinosauria</taxon>
        <taxon>Saurischia</taxon>
        <taxon>Theropoda</taxon>
        <taxon>Coelurosauria</taxon>
        <taxon>Aves</taxon>
        <taxon>Neognathae</taxon>
        <taxon>Neoaves</taxon>
        <taxon>Telluraves</taxon>
        <taxon>Australaves</taxon>
        <taxon>Passeriformes</taxon>
        <taxon>Sylvioidea</taxon>
        <taxon>Zosteropidae</taxon>
        <taxon>Zosterops</taxon>
    </lineage>
</organism>
<dbReference type="PANTHER" id="PTHR33395">
    <property type="entry name" value="TRANSCRIPTASE, PUTATIVE-RELATED-RELATED"/>
    <property type="match status" value="1"/>
</dbReference>